<dbReference type="Proteomes" id="UP000427769">
    <property type="component" value="Chromosome"/>
</dbReference>
<keyword evidence="1" id="KW-0472">Membrane</keyword>
<reference evidence="2 3" key="1">
    <citation type="submission" date="2019-11" db="EMBL/GenBank/DDBJ databases">
        <title>Comparative genomics of hydrocarbon-degrading Desulfosarcina strains.</title>
        <authorList>
            <person name="Watanabe M."/>
            <person name="Kojima H."/>
            <person name="Fukui M."/>
        </authorList>
    </citation>
    <scope>NUCLEOTIDE SEQUENCE [LARGE SCALE GENOMIC DNA]</scope>
    <source>
        <strain evidence="2 3">PP31</strain>
    </source>
</reference>
<feature type="transmembrane region" description="Helical" evidence="1">
    <location>
        <begin position="264"/>
        <end position="282"/>
    </location>
</feature>
<accession>A0A5K7ZAR6</accession>
<feature type="transmembrane region" description="Helical" evidence="1">
    <location>
        <begin position="204"/>
        <end position="224"/>
    </location>
</feature>
<feature type="transmembrane region" description="Helical" evidence="1">
    <location>
        <begin position="302"/>
        <end position="327"/>
    </location>
</feature>
<keyword evidence="3" id="KW-1185">Reference proteome</keyword>
<name>A0A5K7ZAR6_9BACT</name>
<feature type="transmembrane region" description="Helical" evidence="1">
    <location>
        <begin position="6"/>
        <end position="29"/>
    </location>
</feature>
<dbReference type="RefSeq" id="WP_197740468.1">
    <property type="nucleotide sequence ID" value="NZ_AP021875.1"/>
</dbReference>
<sequence length="334" mass="37269">MALFFLVLTFVLHLLFMNAMLGSAIMAFICELRGKKAGPSKDISTKLPYTIAFTVNLGVAPLLFLQVLYGQFIYVSSVLMAGFWLAVIGLIIMLYYSAYIYDFRFEKMPGARTFFIGLTAILGLIVAFLFTNNMTLMLRPETWQEYFGNRSGTLLNLNDPTLWPRYLHFIVASIAVGGLFQAVLAKMRKTLPDRQYKIDHGMRWFTIATVVQILVGFWFLISLPREVMLSFMGGDAPNTVIFILGLAVAAVSLIFGITRRVLPATAATIATVLFMAIVRDLVRTEFLKPVFHPSDLKVAAQYSPMIVFLIVLVLGLGIMAYMLHLAADSGKEAK</sequence>
<feature type="transmembrane region" description="Helical" evidence="1">
    <location>
        <begin position="166"/>
        <end position="184"/>
    </location>
</feature>
<feature type="transmembrane region" description="Helical" evidence="1">
    <location>
        <begin position="113"/>
        <end position="131"/>
    </location>
</feature>
<feature type="transmembrane region" description="Helical" evidence="1">
    <location>
        <begin position="236"/>
        <end position="257"/>
    </location>
</feature>
<protein>
    <submittedName>
        <fullName evidence="2">Uncharacterized protein</fullName>
    </submittedName>
</protein>
<evidence type="ECO:0000256" key="1">
    <source>
        <dbReference type="SAM" id="Phobius"/>
    </source>
</evidence>
<feature type="transmembrane region" description="Helical" evidence="1">
    <location>
        <begin position="81"/>
        <end position="101"/>
    </location>
</feature>
<organism evidence="2 3">
    <name type="scientific">Desulfosarcina widdelii</name>
    <dbReference type="NCBI Taxonomy" id="947919"/>
    <lineage>
        <taxon>Bacteria</taxon>
        <taxon>Pseudomonadati</taxon>
        <taxon>Thermodesulfobacteriota</taxon>
        <taxon>Desulfobacteria</taxon>
        <taxon>Desulfobacterales</taxon>
        <taxon>Desulfosarcinaceae</taxon>
        <taxon>Desulfosarcina</taxon>
    </lineage>
</organism>
<evidence type="ECO:0000313" key="2">
    <source>
        <dbReference type="EMBL" id="BBO79142.1"/>
    </source>
</evidence>
<feature type="transmembrane region" description="Helical" evidence="1">
    <location>
        <begin position="49"/>
        <end position="69"/>
    </location>
</feature>
<dbReference type="EMBL" id="AP021875">
    <property type="protein sequence ID" value="BBO79142.1"/>
    <property type="molecule type" value="Genomic_DNA"/>
</dbReference>
<dbReference type="AlphaFoldDB" id="A0A5K7ZAR6"/>
<gene>
    <name evidence="2" type="ORF">DSCW_65590</name>
</gene>
<evidence type="ECO:0000313" key="3">
    <source>
        <dbReference type="Proteomes" id="UP000427769"/>
    </source>
</evidence>
<dbReference type="KEGG" id="dwd:DSCW_65590"/>
<proteinExistence type="predicted"/>
<keyword evidence="1" id="KW-1133">Transmembrane helix</keyword>
<keyword evidence="1" id="KW-0812">Transmembrane</keyword>